<evidence type="ECO:0000259" key="3">
    <source>
        <dbReference type="Pfam" id="PF07282"/>
    </source>
</evidence>
<dbReference type="PANTHER" id="PTHR36172:SF1">
    <property type="entry name" value="RESOLVASE-RELATED"/>
    <property type="match status" value="1"/>
</dbReference>
<feature type="region of interest" description="Disordered" evidence="2">
    <location>
        <begin position="51"/>
        <end position="90"/>
    </location>
</feature>
<accession>B4VPC9</accession>
<evidence type="ECO:0000256" key="2">
    <source>
        <dbReference type="SAM" id="MobiDB-lite"/>
    </source>
</evidence>
<organism evidence="4 5">
    <name type="scientific">Coleofasciculus chthonoplastes PCC 7420</name>
    <dbReference type="NCBI Taxonomy" id="118168"/>
    <lineage>
        <taxon>Bacteria</taxon>
        <taxon>Bacillati</taxon>
        <taxon>Cyanobacteriota</taxon>
        <taxon>Cyanophyceae</taxon>
        <taxon>Coleofasciculales</taxon>
        <taxon>Coleofasciculaceae</taxon>
        <taxon>Coleofasciculus</taxon>
    </lineage>
</organism>
<evidence type="ECO:0000313" key="5">
    <source>
        <dbReference type="Proteomes" id="UP000003835"/>
    </source>
</evidence>
<feature type="region of interest" description="Disordered" evidence="2">
    <location>
        <begin position="1"/>
        <end position="22"/>
    </location>
</feature>
<proteinExistence type="predicted"/>
<gene>
    <name evidence="4" type="ORF">MC7420_5436</name>
</gene>
<dbReference type="InterPro" id="IPR051491">
    <property type="entry name" value="Recombinase/Transposase-rel"/>
</dbReference>
<evidence type="ECO:0000313" key="4">
    <source>
        <dbReference type="EMBL" id="EDX76002.1"/>
    </source>
</evidence>
<dbReference type="NCBIfam" id="NF040570">
    <property type="entry name" value="guided_TnpB"/>
    <property type="match status" value="1"/>
</dbReference>
<dbReference type="HOGENOM" id="CLU_029254_3_1_3"/>
<dbReference type="Pfam" id="PF07282">
    <property type="entry name" value="Cas12f1-like_TNB"/>
    <property type="match status" value="1"/>
</dbReference>
<dbReference type="STRING" id="118168.MC7420_5436"/>
<feature type="domain" description="Cas12f1-like TNB" evidence="3">
    <location>
        <begin position="464"/>
        <end position="529"/>
    </location>
</feature>
<dbReference type="eggNOG" id="COG0675">
    <property type="taxonomic scope" value="Bacteria"/>
</dbReference>
<feature type="compositionally biased region" description="Polar residues" evidence="2">
    <location>
        <begin position="74"/>
        <end position="84"/>
    </location>
</feature>
<evidence type="ECO:0000256" key="1">
    <source>
        <dbReference type="ARBA" id="ARBA00023125"/>
    </source>
</evidence>
<keyword evidence="5" id="KW-1185">Reference proteome</keyword>
<dbReference type="GO" id="GO:0003677">
    <property type="term" value="F:DNA binding"/>
    <property type="evidence" value="ECO:0007669"/>
    <property type="project" value="UniProtKB-KW"/>
</dbReference>
<keyword evidence="1 4" id="KW-0238">DNA-binding</keyword>
<dbReference type="Proteomes" id="UP000003835">
    <property type="component" value="Unassembled WGS sequence"/>
</dbReference>
<dbReference type="AlphaFoldDB" id="B4VPC9"/>
<name>B4VPC9_9CYAN</name>
<dbReference type="EMBL" id="DS989847">
    <property type="protein sequence ID" value="EDX76002.1"/>
    <property type="molecule type" value="Genomic_DNA"/>
</dbReference>
<dbReference type="InterPro" id="IPR010095">
    <property type="entry name" value="Cas12f1-like_TNB"/>
</dbReference>
<reference evidence="4 5" key="1">
    <citation type="submission" date="2008-07" db="EMBL/GenBank/DDBJ databases">
        <authorList>
            <person name="Tandeau de Marsac N."/>
            <person name="Ferriera S."/>
            <person name="Johnson J."/>
            <person name="Kravitz S."/>
            <person name="Beeson K."/>
            <person name="Sutton G."/>
            <person name="Rogers Y.-H."/>
            <person name="Friedman R."/>
            <person name="Frazier M."/>
            <person name="Venter J.C."/>
        </authorList>
    </citation>
    <scope>NUCLEOTIDE SEQUENCE [LARGE SCALE GENOMIC DNA]</scope>
    <source>
        <strain evidence="4 5">PCC 7420</strain>
    </source>
</reference>
<sequence length="573" mass="64713">MPRRGKLLKSSKSLQKHCETGTETARTEQLELLRVIDGTISIPSSIQRAIQESESSMPELAHTNKSQRWCDKPTTCNPCSQTESLSKKSAQDSTTSAKDFFPFWDKFCQEMSEKLWSRSKTDLSGSVLTLSNGSVNKKIASSWFSTEVTCLMSEKWLKISLPSSMSSVADCTVSESTSLLSKKIRVYPETTLAKAWFQWISAARWCFNQAIAILKTQKIGKYDLRKMVMDMAPSWVSQTPYNPRQLAVFQAFEAHKAARKSGGDAQFRSVREPVKSIRFQKDNWKKGAFYPTQTKGLSFKASEPIIDKMHHEPALVLDRGRWFICYAIDAPKPEPLDSQLAIALDPGVRTFLTGFDGSEVWEVGKYDIGRIYRLASHLDRLMSRIGLSKGRQFKHLRYRLRKAAQKIRIKIRNLVDELHKKAANYLCTKYKIIFLPTFEVKNMIKRGKRRLSTKTARKLVTWSHYRFKISLKHQAAKYGCVVVDVTEEYTSKTCSKCGHVHTKLGGNKRFVCPSCGHTIGRDINGAFNILLKALRDTSTSGVIASFQIVPYSETSGAIPDFSGLNVSDNTCKG</sequence>
<protein>
    <submittedName>
        <fullName evidence="4">Putative transposase DNA-binding domain family</fullName>
    </submittedName>
</protein>
<dbReference type="PANTHER" id="PTHR36172">
    <property type="match status" value="1"/>
</dbReference>